<organism evidence="8 10">
    <name type="scientific">Lentinula detonsa</name>
    <dbReference type="NCBI Taxonomy" id="2804962"/>
    <lineage>
        <taxon>Eukaryota</taxon>
        <taxon>Fungi</taxon>
        <taxon>Dikarya</taxon>
        <taxon>Basidiomycota</taxon>
        <taxon>Agaricomycotina</taxon>
        <taxon>Agaricomycetes</taxon>
        <taxon>Agaricomycetidae</taxon>
        <taxon>Agaricales</taxon>
        <taxon>Marasmiineae</taxon>
        <taxon>Omphalotaceae</taxon>
        <taxon>Lentinula</taxon>
    </lineage>
</organism>
<evidence type="ECO:0000256" key="5">
    <source>
        <dbReference type="ARBA" id="ARBA00023242"/>
    </source>
</evidence>
<keyword evidence="2" id="KW-0805">Transcription regulation</keyword>
<reference evidence="9" key="1">
    <citation type="submission" date="2022-08" db="EMBL/GenBank/DDBJ databases">
        <authorList>
            <consortium name="DOE Joint Genome Institute"/>
            <person name="Min B."/>
            <person name="Riley R."/>
            <person name="Sierra-Patev S."/>
            <person name="Naranjo-Ortiz M."/>
            <person name="Looney B."/>
            <person name="Konkel Z."/>
            <person name="Slot J.C."/>
            <person name="Sakamoto Y."/>
            <person name="Steenwyk J.L."/>
            <person name="Rokas A."/>
            <person name="Carro J."/>
            <person name="Camarero S."/>
            <person name="Ferreira P."/>
            <person name="Molpeceres G."/>
            <person name="Ruiz-Duenas F.J."/>
            <person name="Serrano A."/>
            <person name="Henrissat B."/>
            <person name="Drula E."/>
            <person name="Hughes K.W."/>
            <person name="Mata J.L."/>
            <person name="Ishikawa N.K."/>
            <person name="Vargas-Isla R."/>
            <person name="Ushijima S."/>
            <person name="Smith C.A."/>
            <person name="Ahrendt S."/>
            <person name="Andreopoulos W."/>
            <person name="He G."/>
            <person name="Labutti K."/>
            <person name="Lipzen A."/>
            <person name="Ng V."/>
            <person name="Sandor L."/>
            <person name="Barry K."/>
            <person name="Martinez A.T."/>
            <person name="Xiao Y."/>
            <person name="Gibbons J.G."/>
            <person name="Terashima K."/>
            <person name="Hibbett D.S."/>
            <person name="Grigoriev I.V."/>
        </authorList>
    </citation>
    <scope>NUCLEOTIDE SEQUENCE</scope>
    <source>
        <strain evidence="9">TFB7829</strain>
    </source>
</reference>
<dbReference type="PRINTS" id="PR00404">
    <property type="entry name" value="MADSDOMAIN"/>
</dbReference>
<protein>
    <submittedName>
        <fullName evidence="8">SRF-type transcription factor (DNA-binding and dimerization domain)-domain-containing protein</fullName>
    </submittedName>
</protein>
<dbReference type="SUPFAM" id="SSF55455">
    <property type="entry name" value="SRF-like"/>
    <property type="match status" value="1"/>
</dbReference>
<evidence type="ECO:0000256" key="1">
    <source>
        <dbReference type="ARBA" id="ARBA00004123"/>
    </source>
</evidence>
<feature type="domain" description="MADS-box" evidence="7">
    <location>
        <begin position="56"/>
        <end position="116"/>
    </location>
</feature>
<dbReference type="Proteomes" id="UP001142393">
    <property type="component" value="Unassembled WGS sequence"/>
</dbReference>
<sequence length="381" mass="39953">MQKRSRMDMAGNPADQHPHPGHPGVTEDAFINDRDAVDSGADDDDDEDKPKSDKKAGRRKIKIEFIQDKSRRHITFSKRKAGIMKKAYELSTLTGTQVLLLVVSETGLVYTFTTAKLQPLVTQPEGKNLIQACLNAPHGSLPSSMPVGAPLGRASNVGQPATAPANNIPGGLSIGSSAASGTTKEDEDSVEEDEASRGGRAQVGDKRRRRASSNAGPPPPSSSSNRGGPTASPHSVNSTIPPHLSISSGTNASQPQPSSAHPGPSPQMSMGPSPTSPQQGHASIPASNNPQYSPSYGHHTHQHPSHQQQSPDGGMYGGTPAHMMPAGSYSYAPANQPSTASGQQQLGGLAAAAAQHGHWGTAQQQQQSQQVTGQNTHYTRR</sequence>
<reference evidence="8" key="2">
    <citation type="submission" date="2022-08" db="EMBL/GenBank/DDBJ databases">
        <authorList>
            <consortium name="DOE Joint Genome Institute"/>
            <person name="Min B."/>
            <person name="Sierra-Patev S."/>
            <person name="Naranjo-Ortiz M."/>
            <person name="Looney B."/>
            <person name="Konkel Z."/>
            <person name="Slot J.C."/>
            <person name="Sakamoto Y."/>
            <person name="Steenwyk J.L."/>
            <person name="Rokas A."/>
            <person name="Carro J."/>
            <person name="Camarero S."/>
            <person name="Ferreira P."/>
            <person name="Molpeceres G."/>
            <person name="Ruiz-duenas F.J."/>
            <person name="Serrano A."/>
            <person name="Henrissat B."/>
            <person name="Drula E."/>
            <person name="Hughes K.W."/>
            <person name="Mata J.L."/>
            <person name="Ishikawa N.K."/>
            <person name="Vargas-Isla R."/>
            <person name="Ushijima S."/>
            <person name="Smith C.A."/>
            <person name="Ahrendt S."/>
            <person name="Andreopoulos W."/>
            <person name="He G."/>
            <person name="LaButti K."/>
            <person name="Lipzen A."/>
            <person name="Ng V."/>
            <person name="Riley R."/>
            <person name="Sandor L."/>
            <person name="Barry K."/>
            <person name="Martinez A.T."/>
            <person name="Xiao Y."/>
            <person name="Gibbons J.G."/>
            <person name="Terashima K."/>
            <person name="Hibbett D.S."/>
            <person name="Grigoriev I.V."/>
        </authorList>
    </citation>
    <scope>NUCLEOTIDE SEQUENCE</scope>
    <source>
        <strain evidence="8">TFB7810</strain>
    </source>
</reference>
<evidence type="ECO:0000313" key="8">
    <source>
        <dbReference type="EMBL" id="KAJ3747162.1"/>
    </source>
</evidence>
<dbReference type="GO" id="GO:0045944">
    <property type="term" value="P:positive regulation of transcription by RNA polymerase II"/>
    <property type="evidence" value="ECO:0007669"/>
    <property type="project" value="InterPro"/>
</dbReference>
<evidence type="ECO:0000259" key="7">
    <source>
        <dbReference type="PROSITE" id="PS50066"/>
    </source>
</evidence>
<dbReference type="FunFam" id="3.40.1810.10:FF:000002">
    <property type="entry name" value="Serum response factor b"/>
    <property type="match status" value="1"/>
</dbReference>
<dbReference type="GO" id="GO:0000987">
    <property type="term" value="F:cis-regulatory region sequence-specific DNA binding"/>
    <property type="evidence" value="ECO:0007669"/>
    <property type="project" value="InterPro"/>
</dbReference>
<dbReference type="AlphaFoldDB" id="A0A9W8U089"/>
<dbReference type="PROSITE" id="PS00350">
    <property type="entry name" value="MADS_BOX_1"/>
    <property type="match status" value="1"/>
</dbReference>
<keyword evidence="4" id="KW-0804">Transcription</keyword>
<dbReference type="SMART" id="SM00432">
    <property type="entry name" value="MADS"/>
    <property type="match status" value="1"/>
</dbReference>
<evidence type="ECO:0000313" key="9">
    <source>
        <dbReference type="EMBL" id="KAJ3987935.1"/>
    </source>
</evidence>
<feature type="compositionally biased region" description="Low complexity" evidence="6">
    <location>
        <begin position="266"/>
        <end position="280"/>
    </location>
</feature>
<dbReference type="Pfam" id="PF00319">
    <property type="entry name" value="SRF-TF"/>
    <property type="match status" value="1"/>
</dbReference>
<feature type="compositionally biased region" description="Polar residues" evidence="6">
    <location>
        <begin position="232"/>
        <end position="259"/>
    </location>
</feature>
<feature type="compositionally biased region" description="Low complexity" evidence="6">
    <location>
        <begin position="340"/>
        <end position="374"/>
    </location>
</feature>
<evidence type="ECO:0000256" key="2">
    <source>
        <dbReference type="ARBA" id="ARBA00023015"/>
    </source>
</evidence>
<feature type="region of interest" description="Disordered" evidence="6">
    <location>
        <begin position="144"/>
        <end position="381"/>
    </location>
</feature>
<dbReference type="InterPro" id="IPR036879">
    <property type="entry name" value="TF_MADSbox_sf"/>
</dbReference>
<dbReference type="PROSITE" id="PS50066">
    <property type="entry name" value="MADS_BOX_2"/>
    <property type="match status" value="1"/>
</dbReference>
<keyword evidence="5" id="KW-0539">Nucleus</keyword>
<dbReference type="EMBL" id="MU801916">
    <property type="protein sequence ID" value="KAJ3987935.1"/>
    <property type="molecule type" value="Genomic_DNA"/>
</dbReference>
<evidence type="ECO:0000256" key="6">
    <source>
        <dbReference type="SAM" id="MobiDB-lite"/>
    </source>
</evidence>
<feature type="compositionally biased region" description="Acidic residues" evidence="6">
    <location>
        <begin position="185"/>
        <end position="194"/>
    </location>
</feature>
<dbReference type="PANTHER" id="PTHR48019">
    <property type="entry name" value="SERUM RESPONSE FACTOR HOMOLOG"/>
    <property type="match status" value="1"/>
</dbReference>
<dbReference type="Gene3D" id="3.40.1810.10">
    <property type="entry name" value="Transcription factor, MADS-box"/>
    <property type="match status" value="1"/>
</dbReference>
<reference evidence="8 10" key="3">
    <citation type="journal article" date="2023" name="Proc. Natl. Acad. Sci. U.S.A.">
        <title>A global phylogenomic analysis of the shiitake genus Lentinula.</title>
        <authorList>
            <person name="Sierra-Patev S."/>
            <person name="Min B."/>
            <person name="Naranjo-Ortiz M."/>
            <person name="Looney B."/>
            <person name="Konkel Z."/>
            <person name="Slot J.C."/>
            <person name="Sakamoto Y."/>
            <person name="Steenwyk J.L."/>
            <person name="Rokas A."/>
            <person name="Carro J."/>
            <person name="Camarero S."/>
            <person name="Ferreira P."/>
            <person name="Molpeceres G."/>
            <person name="Ruiz-Duenas F.J."/>
            <person name="Serrano A."/>
            <person name="Henrissat B."/>
            <person name="Drula E."/>
            <person name="Hughes K.W."/>
            <person name="Mata J.L."/>
            <person name="Ishikawa N.K."/>
            <person name="Vargas-Isla R."/>
            <person name="Ushijima S."/>
            <person name="Smith C.A."/>
            <person name="Donoghue J."/>
            <person name="Ahrendt S."/>
            <person name="Andreopoulos W."/>
            <person name="He G."/>
            <person name="LaButti K."/>
            <person name="Lipzen A."/>
            <person name="Ng V."/>
            <person name="Riley R."/>
            <person name="Sandor L."/>
            <person name="Barry K."/>
            <person name="Martinez A.T."/>
            <person name="Xiao Y."/>
            <person name="Gibbons J.G."/>
            <person name="Terashima K."/>
            <person name="Grigoriev I.V."/>
            <person name="Hibbett D."/>
        </authorList>
    </citation>
    <scope>NUCLEOTIDE SEQUENCE [LARGE SCALE GENOMIC DNA]</scope>
    <source>
        <strain evidence="8 10">TFB7810</strain>
    </source>
</reference>
<dbReference type="GO" id="GO:0000981">
    <property type="term" value="F:DNA-binding transcription factor activity, RNA polymerase II-specific"/>
    <property type="evidence" value="ECO:0007669"/>
    <property type="project" value="InterPro"/>
</dbReference>
<evidence type="ECO:0000256" key="4">
    <source>
        <dbReference type="ARBA" id="ARBA00023163"/>
    </source>
</evidence>
<dbReference type="EMBL" id="JANVFU010000003">
    <property type="protein sequence ID" value="KAJ3747162.1"/>
    <property type="molecule type" value="Genomic_DNA"/>
</dbReference>
<feature type="compositionally biased region" description="Low complexity" evidence="6">
    <location>
        <begin position="170"/>
        <end position="181"/>
    </location>
</feature>
<accession>A0AA38Q783</accession>
<dbReference type="InterPro" id="IPR033897">
    <property type="entry name" value="SRF-like_MADS-box"/>
</dbReference>
<feature type="compositionally biased region" description="Polar residues" evidence="6">
    <location>
        <begin position="285"/>
        <end position="294"/>
    </location>
</feature>
<keyword evidence="10" id="KW-1185">Reference proteome</keyword>
<accession>A0A9W8U089</accession>
<keyword evidence="3" id="KW-0238">DNA-binding</keyword>
<dbReference type="InterPro" id="IPR002100">
    <property type="entry name" value="TF_MADSbox"/>
</dbReference>
<dbReference type="InterPro" id="IPR050142">
    <property type="entry name" value="MADS-box/MEF2_TF"/>
</dbReference>
<dbReference type="Proteomes" id="UP001163850">
    <property type="component" value="Unassembled WGS sequence"/>
</dbReference>
<gene>
    <name evidence="8" type="ORF">DFH05DRAFT_1478763</name>
    <name evidence="9" type="ORF">F5890DRAFT_645155</name>
</gene>
<dbReference type="GO" id="GO:0005634">
    <property type="term" value="C:nucleus"/>
    <property type="evidence" value="ECO:0007669"/>
    <property type="project" value="UniProtKB-SubCell"/>
</dbReference>
<feature type="region of interest" description="Disordered" evidence="6">
    <location>
        <begin position="1"/>
        <end position="59"/>
    </location>
</feature>
<dbReference type="GO" id="GO:0046983">
    <property type="term" value="F:protein dimerization activity"/>
    <property type="evidence" value="ECO:0007669"/>
    <property type="project" value="InterPro"/>
</dbReference>
<dbReference type="CDD" id="cd00266">
    <property type="entry name" value="MADS_SRF_like"/>
    <property type="match status" value="1"/>
</dbReference>
<evidence type="ECO:0000256" key="3">
    <source>
        <dbReference type="ARBA" id="ARBA00023125"/>
    </source>
</evidence>
<comment type="caution">
    <text evidence="8">The sequence shown here is derived from an EMBL/GenBank/DDBJ whole genome shotgun (WGS) entry which is preliminary data.</text>
</comment>
<comment type="subcellular location">
    <subcellularLocation>
        <location evidence="1">Nucleus</location>
    </subcellularLocation>
</comment>
<name>A0A9W8U089_9AGAR</name>
<evidence type="ECO:0000313" key="10">
    <source>
        <dbReference type="Proteomes" id="UP001142393"/>
    </source>
</evidence>
<proteinExistence type="predicted"/>